<evidence type="ECO:0000256" key="2">
    <source>
        <dbReference type="SAM" id="Phobius"/>
    </source>
</evidence>
<sequence length="687" mass="70349">MPQALHVRTLNYLHFRYQLLATSRSGLFVIVLAIVTTTQLFGSRVSSANAVGISDLAGIVTGPAGALFGGLGDLAGKVGAGALKEALEWLFGGLESTITLNAMRSVTKVVELPALNGSNNSIVAAIYIMSIPTFAIGTMFAVSQAMYGSMSSSEPLGGYGRVIIRTVVLVVAAAAWYPIVQLLVYVTNDLSSYLLSDPVIGENTRESFAEAKTDKLAPILMLLVYLILAVSWLLLVVAKGVITLAFVMVAIGGPMILALSTFPPARNMVNWLMTTVATLIAIPALWAFVFCAWAFIGSSLWNETFADEPSQLYKASLFIAAMIAIYGVTKKALAMGRMGIPGGIPGGGVAKMGMGLAAAYAGRNVAAGLLSKGTATQTVSHELPDGSTVSQKTPLRGAAAKRAMDDGARHSADPASARAQNTAARQSATEERTRRIEDAKRSATAAANPGTIPAPGPAVHPDGNTMSYDRNGSLSGPSGETQARHKAAWDREISKAATSQRPTEDAVRQAGASFSSADRAAFHQLAVGADSNGRTPAQAQAHFSDRVSSVMAGSNISTSSGVAPDGMTIATASPATAAAAFAPADPPSTGGPSGGADAFRSAAAATGGADAFGSASAAGETPSAAPQGPNNDIEPFSVWKDDRSGRSGSQDVGAAAGTRAAESQARAEAIRNNMEQGPFGTGGAPPS</sequence>
<name>A0A6J7GF66_9ZZZZ</name>
<feature type="transmembrane region" description="Helical" evidence="2">
    <location>
        <begin position="271"/>
        <end position="296"/>
    </location>
</feature>
<keyword evidence="2" id="KW-0812">Transmembrane</keyword>
<feature type="compositionally biased region" description="Basic and acidic residues" evidence="1">
    <location>
        <begin position="402"/>
        <end position="412"/>
    </location>
</feature>
<organism evidence="3">
    <name type="scientific">freshwater metagenome</name>
    <dbReference type="NCBI Taxonomy" id="449393"/>
    <lineage>
        <taxon>unclassified sequences</taxon>
        <taxon>metagenomes</taxon>
        <taxon>ecological metagenomes</taxon>
    </lineage>
</organism>
<keyword evidence="2" id="KW-0472">Membrane</keyword>
<gene>
    <name evidence="3" type="ORF">UFOPK3564_00861</name>
</gene>
<feature type="transmembrane region" description="Helical" evidence="2">
    <location>
        <begin position="15"/>
        <end position="35"/>
    </location>
</feature>
<feature type="transmembrane region" description="Helical" evidence="2">
    <location>
        <begin position="162"/>
        <end position="186"/>
    </location>
</feature>
<feature type="transmembrane region" description="Helical" evidence="2">
    <location>
        <begin position="241"/>
        <end position="259"/>
    </location>
</feature>
<feature type="transmembrane region" description="Helical" evidence="2">
    <location>
        <begin position="122"/>
        <end position="142"/>
    </location>
</feature>
<feature type="region of interest" description="Disordered" evidence="1">
    <location>
        <begin position="379"/>
        <end position="512"/>
    </location>
</feature>
<dbReference type="EMBL" id="CAFBMK010000034">
    <property type="protein sequence ID" value="CAB4905626.1"/>
    <property type="molecule type" value="Genomic_DNA"/>
</dbReference>
<feature type="compositionally biased region" description="Polar residues" evidence="1">
    <location>
        <begin position="418"/>
        <end position="427"/>
    </location>
</feature>
<protein>
    <submittedName>
        <fullName evidence="3">Unannotated protein</fullName>
    </submittedName>
</protein>
<feature type="transmembrane region" description="Helical" evidence="2">
    <location>
        <begin position="216"/>
        <end position="235"/>
    </location>
</feature>
<evidence type="ECO:0000256" key="1">
    <source>
        <dbReference type="SAM" id="MobiDB-lite"/>
    </source>
</evidence>
<feature type="compositionally biased region" description="Polar residues" evidence="1">
    <location>
        <begin position="464"/>
        <end position="481"/>
    </location>
</feature>
<reference evidence="3" key="1">
    <citation type="submission" date="2020-05" db="EMBL/GenBank/DDBJ databases">
        <authorList>
            <person name="Chiriac C."/>
            <person name="Salcher M."/>
            <person name="Ghai R."/>
            <person name="Kavagutti S V."/>
        </authorList>
    </citation>
    <scope>NUCLEOTIDE SEQUENCE</scope>
</reference>
<feature type="region of interest" description="Disordered" evidence="1">
    <location>
        <begin position="580"/>
        <end position="599"/>
    </location>
</feature>
<accession>A0A6J7GF66</accession>
<feature type="region of interest" description="Disordered" evidence="1">
    <location>
        <begin position="611"/>
        <end position="687"/>
    </location>
</feature>
<feature type="transmembrane region" description="Helical" evidence="2">
    <location>
        <begin position="311"/>
        <end position="329"/>
    </location>
</feature>
<keyword evidence="2" id="KW-1133">Transmembrane helix</keyword>
<proteinExistence type="predicted"/>
<feature type="compositionally biased region" description="Basic and acidic residues" evidence="1">
    <location>
        <begin position="428"/>
        <end position="441"/>
    </location>
</feature>
<evidence type="ECO:0000313" key="3">
    <source>
        <dbReference type="EMBL" id="CAB4905626.1"/>
    </source>
</evidence>
<dbReference type="AlphaFoldDB" id="A0A6J7GF66"/>